<evidence type="ECO:0000313" key="9">
    <source>
        <dbReference type="Proteomes" id="UP001206925"/>
    </source>
</evidence>
<evidence type="ECO:0000256" key="2">
    <source>
        <dbReference type="ARBA" id="ARBA00023015"/>
    </source>
</evidence>
<protein>
    <recommendedName>
        <fullName evidence="7">BHLH domain-containing protein</fullName>
    </recommendedName>
</protein>
<dbReference type="Proteomes" id="UP001206925">
    <property type="component" value="Unassembled WGS sequence"/>
</dbReference>
<evidence type="ECO:0000256" key="3">
    <source>
        <dbReference type="ARBA" id="ARBA00023163"/>
    </source>
</evidence>
<sequence>FKKAELFLEGIIVNITSRKRYFFTCSKALRITYLHSDIKEMDLPSTWLSQEVQDHDFMNQFQMMKPYHMVGDFGIDSFSSVSNNKNQPSFVDQGFEIPTVIKDLSNMKKPSTNKLTNNIINKPITPANENPNPKPKPVPDIPNTFTISFGDLKPKDELRDHMLAERKRREKLARRFITLSSLLPGLKKMDKATVLEDATNYILELQCRVKELEGVSNLKTKNMQSAISAKRSKLSFSDDGDSSYDEANISESRSGCNPEIDVRMSSGSVLVRVYCRKNCLLFVKVLSEMQKLGLCVTSSSALPFASTNLLITIVAKKNEHFLMTSKDLVKTLQLSFSTLDAMEVQECHSKIGH</sequence>
<feature type="region of interest" description="Disordered" evidence="6">
    <location>
        <begin position="234"/>
        <end position="254"/>
    </location>
</feature>
<dbReference type="PANTHER" id="PTHR45959:SF56">
    <property type="entry name" value="BASIC HELIX-LOOP-HELIX (BHLH) DNA-BINDING SUPERFAMILY PROTEIN-RELATED"/>
    <property type="match status" value="1"/>
</dbReference>
<feature type="non-terminal residue" evidence="8">
    <location>
        <position position="353"/>
    </location>
</feature>
<accession>A0AAD5C472</accession>
<evidence type="ECO:0000256" key="5">
    <source>
        <dbReference type="SAM" id="Coils"/>
    </source>
</evidence>
<feature type="region of interest" description="Disordered" evidence="6">
    <location>
        <begin position="112"/>
        <end position="135"/>
    </location>
</feature>
<dbReference type="SMART" id="SM00353">
    <property type="entry name" value="HLH"/>
    <property type="match status" value="1"/>
</dbReference>
<organism evidence="8 9">
    <name type="scientific">Ambrosia artemisiifolia</name>
    <name type="common">Common ragweed</name>
    <dbReference type="NCBI Taxonomy" id="4212"/>
    <lineage>
        <taxon>Eukaryota</taxon>
        <taxon>Viridiplantae</taxon>
        <taxon>Streptophyta</taxon>
        <taxon>Embryophyta</taxon>
        <taxon>Tracheophyta</taxon>
        <taxon>Spermatophyta</taxon>
        <taxon>Magnoliopsida</taxon>
        <taxon>eudicotyledons</taxon>
        <taxon>Gunneridae</taxon>
        <taxon>Pentapetalae</taxon>
        <taxon>asterids</taxon>
        <taxon>campanulids</taxon>
        <taxon>Asterales</taxon>
        <taxon>Asteraceae</taxon>
        <taxon>Asteroideae</taxon>
        <taxon>Heliantheae alliance</taxon>
        <taxon>Heliantheae</taxon>
        <taxon>Ambrosia</taxon>
    </lineage>
</organism>
<dbReference type="PROSITE" id="PS50888">
    <property type="entry name" value="BHLH"/>
    <property type="match status" value="1"/>
</dbReference>
<dbReference type="EMBL" id="JAMZMK010009646">
    <property type="protein sequence ID" value="KAI7734760.1"/>
    <property type="molecule type" value="Genomic_DNA"/>
</dbReference>
<dbReference type="AlphaFoldDB" id="A0AAD5C472"/>
<dbReference type="Gene3D" id="4.10.280.10">
    <property type="entry name" value="Helix-loop-helix DNA-binding domain"/>
    <property type="match status" value="1"/>
</dbReference>
<dbReference type="Pfam" id="PF00010">
    <property type="entry name" value="HLH"/>
    <property type="match status" value="1"/>
</dbReference>
<evidence type="ECO:0000256" key="1">
    <source>
        <dbReference type="ARBA" id="ARBA00004123"/>
    </source>
</evidence>
<dbReference type="SUPFAM" id="SSF47459">
    <property type="entry name" value="HLH, helix-loop-helix DNA-binding domain"/>
    <property type="match status" value="1"/>
</dbReference>
<comment type="caution">
    <text evidence="8">The sequence shown here is derived from an EMBL/GenBank/DDBJ whole genome shotgun (WGS) entry which is preliminary data.</text>
</comment>
<proteinExistence type="predicted"/>
<dbReference type="GO" id="GO:0046983">
    <property type="term" value="F:protein dimerization activity"/>
    <property type="evidence" value="ECO:0007669"/>
    <property type="project" value="InterPro"/>
</dbReference>
<name>A0AAD5C472_AMBAR</name>
<evidence type="ECO:0000256" key="6">
    <source>
        <dbReference type="SAM" id="MobiDB-lite"/>
    </source>
</evidence>
<keyword evidence="3" id="KW-0804">Transcription</keyword>
<evidence type="ECO:0000256" key="4">
    <source>
        <dbReference type="ARBA" id="ARBA00023242"/>
    </source>
</evidence>
<gene>
    <name evidence="8" type="ORF">M8C21_000680</name>
</gene>
<dbReference type="InterPro" id="IPR036638">
    <property type="entry name" value="HLH_DNA-bd_sf"/>
</dbReference>
<feature type="domain" description="BHLH" evidence="7">
    <location>
        <begin position="156"/>
        <end position="205"/>
    </location>
</feature>
<keyword evidence="9" id="KW-1185">Reference proteome</keyword>
<feature type="coiled-coil region" evidence="5">
    <location>
        <begin position="155"/>
        <end position="215"/>
    </location>
</feature>
<comment type="subcellular location">
    <subcellularLocation>
        <location evidence="1">Nucleus</location>
    </subcellularLocation>
</comment>
<dbReference type="InterPro" id="IPR052610">
    <property type="entry name" value="bHLH_transcription_regulator"/>
</dbReference>
<dbReference type="GO" id="GO:0005634">
    <property type="term" value="C:nucleus"/>
    <property type="evidence" value="ECO:0007669"/>
    <property type="project" value="UniProtKB-SubCell"/>
</dbReference>
<dbReference type="PANTHER" id="PTHR45959">
    <property type="entry name" value="BHLH TRANSCRIPTION FACTOR"/>
    <property type="match status" value="1"/>
</dbReference>
<dbReference type="InterPro" id="IPR011598">
    <property type="entry name" value="bHLH_dom"/>
</dbReference>
<keyword evidence="4" id="KW-0539">Nucleus</keyword>
<evidence type="ECO:0000313" key="8">
    <source>
        <dbReference type="EMBL" id="KAI7734760.1"/>
    </source>
</evidence>
<keyword evidence="2" id="KW-0805">Transcription regulation</keyword>
<keyword evidence="5" id="KW-0175">Coiled coil</keyword>
<evidence type="ECO:0000259" key="7">
    <source>
        <dbReference type="PROSITE" id="PS50888"/>
    </source>
</evidence>
<reference evidence="8" key="1">
    <citation type="submission" date="2022-06" db="EMBL/GenBank/DDBJ databases">
        <title>Uncovering the hologenomic basis of an extraordinary plant invasion.</title>
        <authorList>
            <person name="Bieker V.C."/>
            <person name="Martin M.D."/>
            <person name="Gilbert T."/>
            <person name="Hodgins K."/>
            <person name="Battlay P."/>
            <person name="Petersen B."/>
            <person name="Wilson J."/>
        </authorList>
    </citation>
    <scope>NUCLEOTIDE SEQUENCE</scope>
    <source>
        <strain evidence="8">AA19_3_7</strain>
        <tissue evidence="8">Leaf</tissue>
    </source>
</reference>